<evidence type="ECO:0000256" key="3">
    <source>
        <dbReference type="ARBA" id="ARBA00022692"/>
    </source>
</evidence>
<organism evidence="9">
    <name type="scientific">Ascaris suum</name>
    <name type="common">Pig roundworm</name>
    <name type="synonym">Ascaris lumbricoides</name>
    <dbReference type="NCBI Taxonomy" id="6253"/>
    <lineage>
        <taxon>Eukaryota</taxon>
        <taxon>Metazoa</taxon>
        <taxon>Ecdysozoa</taxon>
        <taxon>Nematoda</taxon>
        <taxon>Chromadorea</taxon>
        <taxon>Rhabditida</taxon>
        <taxon>Spirurina</taxon>
        <taxon>Ascaridomorpha</taxon>
        <taxon>Ascaridoidea</taxon>
        <taxon>Ascarididae</taxon>
        <taxon>Ascaris</taxon>
    </lineage>
</organism>
<protein>
    <recommendedName>
        <fullName evidence="7">Palmitoyltransferase</fullName>
        <ecNumber evidence="7">2.3.1.225</ecNumber>
    </recommendedName>
</protein>
<dbReference type="GO" id="GO:0005783">
    <property type="term" value="C:endoplasmic reticulum"/>
    <property type="evidence" value="ECO:0007669"/>
    <property type="project" value="TreeGrafter"/>
</dbReference>
<keyword evidence="4 7" id="KW-1133">Transmembrane helix</keyword>
<evidence type="ECO:0000256" key="7">
    <source>
        <dbReference type="RuleBase" id="RU079119"/>
    </source>
</evidence>
<evidence type="ECO:0000256" key="5">
    <source>
        <dbReference type="ARBA" id="ARBA00023136"/>
    </source>
</evidence>
<dbReference type="InterPro" id="IPR001594">
    <property type="entry name" value="Palmitoyltrfase_DHHC"/>
</dbReference>
<dbReference type="GO" id="GO:0005794">
    <property type="term" value="C:Golgi apparatus"/>
    <property type="evidence" value="ECO:0007669"/>
    <property type="project" value="TreeGrafter"/>
</dbReference>
<comment type="similarity">
    <text evidence="7">Belongs to the DHHC palmitoyltransferase family.</text>
</comment>
<dbReference type="GO" id="GO:0006612">
    <property type="term" value="P:protein targeting to membrane"/>
    <property type="evidence" value="ECO:0007669"/>
    <property type="project" value="TreeGrafter"/>
</dbReference>
<proteinExistence type="evidence at transcript level"/>
<dbReference type="Pfam" id="PF01529">
    <property type="entry name" value="DHHC"/>
    <property type="match status" value="1"/>
</dbReference>
<reference evidence="9" key="1">
    <citation type="journal article" date="2011" name="Genome Res.">
        <title>Deep small RNA sequencing from the nematode Ascaris reveals conservation, functional diversification, and novel developmental profiles.</title>
        <authorList>
            <person name="Wang J."/>
            <person name="Czech B."/>
            <person name="Crunk A."/>
            <person name="Wallace A."/>
            <person name="Mitreva M."/>
            <person name="Hannon G.J."/>
            <person name="Davis R.E."/>
        </authorList>
    </citation>
    <scope>NUCLEOTIDE SEQUENCE</scope>
</reference>
<keyword evidence="5 7" id="KW-0472">Membrane</keyword>
<evidence type="ECO:0000256" key="2">
    <source>
        <dbReference type="ARBA" id="ARBA00022679"/>
    </source>
</evidence>
<name>F1L954_ASCSU</name>
<accession>F1L954</accession>
<dbReference type="InterPro" id="IPR039859">
    <property type="entry name" value="PFA4/ZDH16/20/ERF2-like"/>
</dbReference>
<feature type="transmembrane region" description="Helical" evidence="7">
    <location>
        <begin position="201"/>
        <end position="226"/>
    </location>
</feature>
<evidence type="ECO:0000256" key="4">
    <source>
        <dbReference type="ARBA" id="ARBA00022989"/>
    </source>
</evidence>
<sequence>MSHISGFIEKLQKFARRNGPLLISSYTLCFYLGYMSHVVPLIADPYDRWMNAIVVSALLMMTEWCYFAAALAPLPSPSRKYYLDAVTTRKIGRCRERLDELCKRHIESSDLQVKQLHENGTVRYCETCECIRPDKSHHCTECGICILRCDHHCVLMSSCIHQDNLKAFILYLVWGLLYSTFAFVTDFKFTYFNAPEDRGPFWYTISISYLMCTQLAIWPMVIYSYLIPMNLAFRDRWHERCPFDNLGWRKNLRRVFGPNPLLWLIPTRGAYNCKEE</sequence>
<evidence type="ECO:0000256" key="6">
    <source>
        <dbReference type="ARBA" id="ARBA00023315"/>
    </source>
</evidence>
<dbReference type="GO" id="GO:0016020">
    <property type="term" value="C:membrane"/>
    <property type="evidence" value="ECO:0007669"/>
    <property type="project" value="UniProtKB-SubCell"/>
</dbReference>
<dbReference type="AlphaFoldDB" id="F1L954"/>
<evidence type="ECO:0000259" key="8">
    <source>
        <dbReference type="Pfam" id="PF01529"/>
    </source>
</evidence>
<evidence type="ECO:0000313" key="9">
    <source>
        <dbReference type="EMBL" id="ADY46658.1"/>
    </source>
</evidence>
<keyword evidence="3 7" id="KW-0812">Transmembrane</keyword>
<dbReference type="PROSITE" id="PS50216">
    <property type="entry name" value="DHHC"/>
    <property type="match status" value="1"/>
</dbReference>
<dbReference type="GO" id="GO:0019706">
    <property type="term" value="F:protein-cysteine S-palmitoyltransferase activity"/>
    <property type="evidence" value="ECO:0007669"/>
    <property type="project" value="UniProtKB-EC"/>
</dbReference>
<comment type="domain">
    <text evidence="7">The DHHC domain is required for palmitoyltransferase activity.</text>
</comment>
<dbReference type="EC" id="2.3.1.225" evidence="7"/>
<comment type="catalytic activity">
    <reaction evidence="7">
        <text>L-cysteinyl-[protein] + hexadecanoyl-CoA = S-hexadecanoyl-L-cysteinyl-[protein] + CoA</text>
        <dbReference type="Rhea" id="RHEA:36683"/>
        <dbReference type="Rhea" id="RHEA-COMP:10131"/>
        <dbReference type="Rhea" id="RHEA-COMP:11032"/>
        <dbReference type="ChEBI" id="CHEBI:29950"/>
        <dbReference type="ChEBI" id="CHEBI:57287"/>
        <dbReference type="ChEBI" id="CHEBI:57379"/>
        <dbReference type="ChEBI" id="CHEBI:74151"/>
        <dbReference type="EC" id="2.3.1.225"/>
    </reaction>
</comment>
<feature type="transmembrane region" description="Helical" evidence="7">
    <location>
        <begin position="168"/>
        <end position="189"/>
    </location>
</feature>
<keyword evidence="2 7" id="KW-0808">Transferase</keyword>
<dbReference type="EMBL" id="JI174305">
    <property type="protein sequence ID" value="ADY46658.1"/>
    <property type="molecule type" value="mRNA"/>
</dbReference>
<keyword evidence="6 7" id="KW-0012">Acyltransferase</keyword>
<feature type="transmembrane region" description="Helical" evidence="7">
    <location>
        <begin position="21"/>
        <end position="43"/>
    </location>
</feature>
<feature type="domain" description="Palmitoyltransferase DHHC" evidence="8">
    <location>
        <begin position="121"/>
        <end position="226"/>
    </location>
</feature>
<dbReference type="PANTHER" id="PTHR22883">
    <property type="entry name" value="ZINC FINGER DHHC DOMAIN CONTAINING PROTEIN"/>
    <property type="match status" value="1"/>
</dbReference>
<evidence type="ECO:0000256" key="1">
    <source>
        <dbReference type="ARBA" id="ARBA00004141"/>
    </source>
</evidence>
<feature type="transmembrane region" description="Helical" evidence="7">
    <location>
        <begin position="49"/>
        <end position="72"/>
    </location>
</feature>
<comment type="subcellular location">
    <subcellularLocation>
        <location evidence="1">Membrane</location>
        <topology evidence="1">Multi-pass membrane protein</topology>
    </subcellularLocation>
</comment>